<dbReference type="EMBL" id="JBHUIP010000007">
    <property type="protein sequence ID" value="MFD2262968.1"/>
    <property type="molecule type" value="Genomic_DNA"/>
</dbReference>
<organism evidence="6 7">
    <name type="scientific">Lacibacterium aquatile</name>
    <dbReference type="NCBI Taxonomy" id="1168082"/>
    <lineage>
        <taxon>Bacteria</taxon>
        <taxon>Pseudomonadati</taxon>
        <taxon>Pseudomonadota</taxon>
        <taxon>Alphaproteobacteria</taxon>
        <taxon>Rhodospirillales</taxon>
        <taxon>Rhodospirillaceae</taxon>
    </lineage>
</organism>
<evidence type="ECO:0000256" key="2">
    <source>
        <dbReference type="ARBA" id="ARBA00022692"/>
    </source>
</evidence>
<keyword evidence="7" id="KW-1185">Reference proteome</keyword>
<dbReference type="PANTHER" id="PTHR43701:SF12">
    <property type="entry name" value="MEMBRANE TRANSPORTER PROTEIN YTNM-RELATED"/>
    <property type="match status" value="1"/>
</dbReference>
<evidence type="ECO:0000256" key="1">
    <source>
        <dbReference type="ARBA" id="ARBA00004141"/>
    </source>
</evidence>
<dbReference type="InterPro" id="IPR002781">
    <property type="entry name" value="TM_pro_TauE-like"/>
</dbReference>
<feature type="transmembrane region" description="Helical" evidence="5">
    <location>
        <begin position="110"/>
        <end position="131"/>
    </location>
</feature>
<reference evidence="7" key="1">
    <citation type="journal article" date="2019" name="Int. J. Syst. Evol. Microbiol.">
        <title>The Global Catalogue of Microorganisms (GCM) 10K type strain sequencing project: providing services to taxonomists for standard genome sequencing and annotation.</title>
        <authorList>
            <consortium name="The Broad Institute Genomics Platform"/>
            <consortium name="The Broad Institute Genome Sequencing Center for Infectious Disease"/>
            <person name="Wu L."/>
            <person name="Ma J."/>
        </authorList>
    </citation>
    <scope>NUCLEOTIDE SEQUENCE [LARGE SCALE GENOMIC DNA]</scope>
    <source>
        <strain evidence="7">CGMCC 1.19062</strain>
    </source>
</reference>
<feature type="transmembrane region" description="Helical" evidence="5">
    <location>
        <begin position="274"/>
        <end position="292"/>
    </location>
</feature>
<sequence length="304" mass="31767">MQVYLPIAEISVDVIGLLLLGGGVGFLSGLFGVGGGFLMTPLLIFMGVPPAVAVGSQANQLVGASVVGTIAYWRKDGVDFRMGGVLLASGLIGSSIGVVLFGLLQRLGQIDLVISILYVVVLGTVGGLMALESARALRRSRMAAPPRRRLHQHLWIHGLPLKMRFPKSRLYISALVPGGIGLLGGVIIAIMGVGGGFFMVPAMVYIIGMPTAVVAGTSLFQILFTTAAVTLMQAGLNQTVDVLLALVLLIGGVLGTQIGIRFGGRLRGEQSRMLLSLMILAVALKVGIDLVLTPSDVYTLVINK</sequence>
<name>A0ABW5DQX2_9PROT</name>
<dbReference type="Proteomes" id="UP001597295">
    <property type="component" value="Unassembled WGS sequence"/>
</dbReference>
<keyword evidence="5" id="KW-1003">Cell membrane</keyword>
<gene>
    <name evidence="6" type="ORF">ACFSM5_08725</name>
</gene>
<feature type="transmembrane region" description="Helical" evidence="5">
    <location>
        <begin position="85"/>
        <end position="104"/>
    </location>
</feature>
<dbReference type="Pfam" id="PF01925">
    <property type="entry name" value="TauE"/>
    <property type="match status" value="1"/>
</dbReference>
<keyword evidence="4 5" id="KW-0472">Membrane</keyword>
<comment type="caution">
    <text evidence="6">The sequence shown here is derived from an EMBL/GenBank/DDBJ whole genome shotgun (WGS) entry which is preliminary data.</text>
</comment>
<keyword evidence="2 5" id="KW-0812">Transmembrane</keyword>
<evidence type="ECO:0000313" key="7">
    <source>
        <dbReference type="Proteomes" id="UP001597295"/>
    </source>
</evidence>
<protein>
    <recommendedName>
        <fullName evidence="5">Probable membrane transporter protein</fullName>
    </recommendedName>
</protein>
<dbReference type="RefSeq" id="WP_379875947.1">
    <property type="nucleotide sequence ID" value="NZ_JBHUIP010000007.1"/>
</dbReference>
<evidence type="ECO:0000256" key="5">
    <source>
        <dbReference type="RuleBase" id="RU363041"/>
    </source>
</evidence>
<comment type="similarity">
    <text evidence="5">Belongs to the 4-toluene sulfonate uptake permease (TSUP) (TC 2.A.102) family.</text>
</comment>
<dbReference type="InterPro" id="IPR051598">
    <property type="entry name" value="TSUP/Inactive_protease-like"/>
</dbReference>
<proteinExistence type="inferred from homology"/>
<keyword evidence="3 5" id="KW-1133">Transmembrane helix</keyword>
<accession>A0ABW5DQX2</accession>
<feature type="transmembrane region" description="Helical" evidence="5">
    <location>
        <begin position="170"/>
        <end position="190"/>
    </location>
</feature>
<comment type="subcellular location">
    <subcellularLocation>
        <location evidence="5">Cell membrane</location>
        <topology evidence="5">Multi-pass membrane protein</topology>
    </subcellularLocation>
    <subcellularLocation>
        <location evidence="1">Membrane</location>
        <topology evidence="1">Multi-pass membrane protein</topology>
    </subcellularLocation>
</comment>
<evidence type="ECO:0000256" key="4">
    <source>
        <dbReference type="ARBA" id="ARBA00023136"/>
    </source>
</evidence>
<feature type="transmembrane region" description="Helical" evidence="5">
    <location>
        <begin position="242"/>
        <end position="262"/>
    </location>
</feature>
<feature type="transmembrane region" description="Helical" evidence="5">
    <location>
        <begin position="12"/>
        <end position="39"/>
    </location>
</feature>
<evidence type="ECO:0000313" key="6">
    <source>
        <dbReference type="EMBL" id="MFD2262968.1"/>
    </source>
</evidence>
<evidence type="ECO:0000256" key="3">
    <source>
        <dbReference type="ARBA" id="ARBA00022989"/>
    </source>
</evidence>
<dbReference type="PANTHER" id="PTHR43701">
    <property type="entry name" value="MEMBRANE TRANSPORTER PROTEIN MJ0441-RELATED"/>
    <property type="match status" value="1"/>
</dbReference>